<dbReference type="OrthoDB" id="330677at2759"/>
<sequence>MSTEVTQAEQTGTPSGGAAVVERMASVTAPTQGVVGVGDEVPVRQNTLSGHEYREVRQMNSVEVPEIHFQYVDKHVEVPAPYELPIIMPRQVPVQQIVDRNIPKPVEVRTTHNYRMPRIKPKYYDVHVPIYVPRYVEVPVPSHFLALKKENAAGEPTTFPSSVELGPPLEHVQFAAVMDEKDENEVYACIPEREERRGDLLISIVDVEDEEEEDRDAPFRFSGSSVDKLGYDKVPGVSEGVVNTGMKLAPVNKSAPEPLVGKQEVKEIMTIDGLGSMAPGHDSVSGLPSVVLGTSSMMVMPSQHTQTLGEGGEPVVLVAPPFSGEGRSADEGSILPTSSAPSVSASVVMLEATA</sequence>
<dbReference type="AlphaFoldDB" id="A0A2C6L3Y1"/>
<dbReference type="VEuPathDB" id="ToxoDB:CSUI_003864"/>
<dbReference type="GeneID" id="94427270"/>
<protein>
    <submittedName>
        <fullName evidence="1">Alveolin domain containing intermediate filament imc12</fullName>
    </submittedName>
</protein>
<evidence type="ECO:0000313" key="2">
    <source>
        <dbReference type="Proteomes" id="UP000221165"/>
    </source>
</evidence>
<organism evidence="1 2">
    <name type="scientific">Cystoisospora suis</name>
    <dbReference type="NCBI Taxonomy" id="483139"/>
    <lineage>
        <taxon>Eukaryota</taxon>
        <taxon>Sar</taxon>
        <taxon>Alveolata</taxon>
        <taxon>Apicomplexa</taxon>
        <taxon>Conoidasida</taxon>
        <taxon>Coccidia</taxon>
        <taxon>Eucoccidiorida</taxon>
        <taxon>Eimeriorina</taxon>
        <taxon>Sarcocystidae</taxon>
        <taxon>Cystoisospora</taxon>
    </lineage>
</organism>
<name>A0A2C6L3Y1_9APIC</name>
<proteinExistence type="predicted"/>
<gene>
    <name evidence="1" type="ORF">CSUI_003864</name>
</gene>
<accession>A0A2C6L3Y1</accession>
<dbReference type="EMBL" id="MIGC01001744">
    <property type="protein sequence ID" value="PHJ22286.1"/>
    <property type="molecule type" value="Genomic_DNA"/>
</dbReference>
<dbReference type="Proteomes" id="UP000221165">
    <property type="component" value="Unassembled WGS sequence"/>
</dbReference>
<comment type="caution">
    <text evidence="1">The sequence shown here is derived from an EMBL/GenBank/DDBJ whole genome shotgun (WGS) entry which is preliminary data.</text>
</comment>
<keyword evidence="2" id="KW-1185">Reference proteome</keyword>
<reference evidence="1 2" key="1">
    <citation type="journal article" date="2017" name="Int. J. Parasitol.">
        <title>The genome of the protozoan parasite Cystoisospora suis and a reverse vaccinology approach to identify vaccine candidates.</title>
        <authorList>
            <person name="Palmieri N."/>
            <person name="Shrestha A."/>
            <person name="Ruttkowski B."/>
            <person name="Beck T."/>
            <person name="Vogl C."/>
            <person name="Tomley F."/>
            <person name="Blake D.P."/>
            <person name="Joachim A."/>
        </authorList>
    </citation>
    <scope>NUCLEOTIDE SEQUENCE [LARGE SCALE GENOMIC DNA]</scope>
    <source>
        <strain evidence="1 2">Wien I</strain>
    </source>
</reference>
<evidence type="ECO:0000313" key="1">
    <source>
        <dbReference type="EMBL" id="PHJ22286.1"/>
    </source>
</evidence>
<dbReference type="RefSeq" id="XP_067923963.1">
    <property type="nucleotide sequence ID" value="XM_068064059.1"/>
</dbReference>